<accession>A0AAP0QGH9</accession>
<organism evidence="4 5">
    <name type="scientific">Citrus x changshan-huyou</name>
    <dbReference type="NCBI Taxonomy" id="2935761"/>
    <lineage>
        <taxon>Eukaryota</taxon>
        <taxon>Viridiplantae</taxon>
        <taxon>Streptophyta</taxon>
        <taxon>Embryophyta</taxon>
        <taxon>Tracheophyta</taxon>
        <taxon>Spermatophyta</taxon>
        <taxon>Magnoliopsida</taxon>
        <taxon>eudicotyledons</taxon>
        <taxon>Gunneridae</taxon>
        <taxon>Pentapetalae</taxon>
        <taxon>rosids</taxon>
        <taxon>malvids</taxon>
        <taxon>Sapindales</taxon>
        <taxon>Rutaceae</taxon>
        <taxon>Aurantioideae</taxon>
        <taxon>Citrus</taxon>
    </lineage>
</organism>
<feature type="region of interest" description="Disordered" evidence="2">
    <location>
        <begin position="75"/>
        <end position="105"/>
    </location>
</feature>
<keyword evidence="1" id="KW-0862">Zinc</keyword>
<protein>
    <recommendedName>
        <fullName evidence="3">C2H2-type domain-containing protein</fullName>
    </recommendedName>
</protein>
<dbReference type="PROSITE" id="PS50157">
    <property type="entry name" value="ZINC_FINGER_C2H2_2"/>
    <property type="match status" value="1"/>
</dbReference>
<dbReference type="AlphaFoldDB" id="A0AAP0QGH9"/>
<evidence type="ECO:0000313" key="5">
    <source>
        <dbReference type="Proteomes" id="UP001428341"/>
    </source>
</evidence>
<gene>
    <name evidence="4" type="ORF">WN944_004633</name>
</gene>
<dbReference type="GO" id="GO:0008270">
    <property type="term" value="F:zinc ion binding"/>
    <property type="evidence" value="ECO:0007669"/>
    <property type="project" value="UniProtKB-KW"/>
</dbReference>
<feature type="compositionally biased region" description="Low complexity" evidence="2">
    <location>
        <begin position="134"/>
        <end position="150"/>
    </location>
</feature>
<dbReference type="InterPro" id="IPR013087">
    <property type="entry name" value="Znf_C2H2_type"/>
</dbReference>
<feature type="region of interest" description="Disordered" evidence="2">
    <location>
        <begin position="1"/>
        <end position="26"/>
    </location>
</feature>
<keyword evidence="5" id="KW-1185">Reference proteome</keyword>
<feature type="domain" description="C2H2-type" evidence="3">
    <location>
        <begin position="27"/>
        <end position="54"/>
    </location>
</feature>
<feature type="compositionally biased region" description="Low complexity" evidence="2">
    <location>
        <begin position="158"/>
        <end position="175"/>
    </location>
</feature>
<evidence type="ECO:0000259" key="3">
    <source>
        <dbReference type="PROSITE" id="PS50157"/>
    </source>
</evidence>
<keyword evidence="1" id="KW-0479">Metal-binding</keyword>
<feature type="compositionally biased region" description="Polar residues" evidence="2">
    <location>
        <begin position="1"/>
        <end position="18"/>
    </location>
</feature>
<evidence type="ECO:0000256" key="2">
    <source>
        <dbReference type="SAM" id="MobiDB-lite"/>
    </source>
</evidence>
<dbReference type="Proteomes" id="UP001428341">
    <property type="component" value="Unassembled WGS sequence"/>
</dbReference>
<comment type="caution">
    <text evidence="4">The sequence shown here is derived from an EMBL/GenBank/DDBJ whole genome shotgun (WGS) entry which is preliminary data.</text>
</comment>
<feature type="region of interest" description="Disordered" evidence="2">
    <location>
        <begin position="131"/>
        <end position="175"/>
    </location>
</feature>
<reference evidence="4 5" key="1">
    <citation type="submission" date="2024-05" db="EMBL/GenBank/DDBJ databases">
        <title>Haplotype-resolved chromosome-level genome assembly of Huyou (Citrus changshanensis).</title>
        <authorList>
            <person name="Miao C."/>
            <person name="Chen W."/>
            <person name="Wu Y."/>
            <person name="Wang L."/>
            <person name="Zhao S."/>
            <person name="Grierson D."/>
            <person name="Xu C."/>
            <person name="Chen K."/>
        </authorList>
    </citation>
    <scope>NUCLEOTIDE SEQUENCE [LARGE SCALE GENOMIC DNA]</scope>
    <source>
        <strain evidence="4">01-14</strain>
        <tissue evidence="4">Leaf</tissue>
    </source>
</reference>
<dbReference type="EMBL" id="JBCGBO010000006">
    <property type="protein sequence ID" value="KAK9193932.1"/>
    <property type="molecule type" value="Genomic_DNA"/>
</dbReference>
<name>A0AAP0QGH9_9ROSI</name>
<evidence type="ECO:0000313" key="4">
    <source>
        <dbReference type="EMBL" id="KAK9193932.1"/>
    </source>
</evidence>
<proteinExistence type="predicted"/>
<evidence type="ECO:0000256" key="1">
    <source>
        <dbReference type="PROSITE-ProRule" id="PRU00042"/>
    </source>
</evidence>
<keyword evidence="1" id="KW-0863">Zinc-finger</keyword>
<sequence length="244" mass="26589">MVQGDSSSLSAESKSTPATAVPNPAHYKCKNCSRRFKTNRARCSHQNNHRLAREMRLKPYGAVLGAVLIHHIPSDDDIDEVNGPPSSAEPVAAPKEGTGSRQNPAKVAKVAQTNINAKGKEPAVPVTINKQKAKAPLAKPKAKTSTPKEAPVLEKFDPQQQPKLKPQSLPEPQQEQELCTKDLLGEWSPMYVVRDNAEASASSWEVTLDLVSRVSGAKNDDLDLELKLCSENNEKVDLELKLGF</sequence>
<dbReference type="PROSITE" id="PS00028">
    <property type="entry name" value="ZINC_FINGER_C2H2_1"/>
    <property type="match status" value="1"/>
</dbReference>